<dbReference type="EMBL" id="JQEC01000004">
    <property type="protein sequence ID" value="KGJ96915.1"/>
    <property type="molecule type" value="Genomic_DNA"/>
</dbReference>
<evidence type="ECO:0000313" key="1">
    <source>
        <dbReference type="EMBL" id="KGJ96915.1"/>
    </source>
</evidence>
<evidence type="ECO:0000313" key="2">
    <source>
        <dbReference type="Proteomes" id="UP000029868"/>
    </source>
</evidence>
<dbReference type="OrthoDB" id="9785438at2"/>
<dbReference type="Proteomes" id="UP000029868">
    <property type="component" value="Unassembled WGS sequence"/>
</dbReference>
<comment type="caution">
    <text evidence="1">The sequence shown here is derived from an EMBL/GenBank/DDBJ whole genome shotgun (WGS) entry which is preliminary data.</text>
</comment>
<dbReference type="PATRIC" id="fig|28229.3.peg.541"/>
<dbReference type="PANTHER" id="PTHR33639">
    <property type="entry name" value="THIOL-DISULFIDE OXIDOREDUCTASE DCC"/>
    <property type="match status" value="1"/>
</dbReference>
<dbReference type="RefSeq" id="WP_033080691.1">
    <property type="nucleotide sequence ID" value="NZ_JQEC01000004.1"/>
</dbReference>
<organism evidence="1 2">
    <name type="scientific">Colwellia psychrerythraea</name>
    <name type="common">Vibrio psychroerythus</name>
    <dbReference type="NCBI Taxonomy" id="28229"/>
    <lineage>
        <taxon>Bacteria</taxon>
        <taxon>Pseudomonadati</taxon>
        <taxon>Pseudomonadota</taxon>
        <taxon>Gammaproteobacteria</taxon>
        <taxon>Alteromonadales</taxon>
        <taxon>Colwelliaceae</taxon>
        <taxon>Colwellia</taxon>
    </lineage>
</organism>
<dbReference type="GO" id="GO:0015035">
    <property type="term" value="F:protein-disulfide reductase activity"/>
    <property type="evidence" value="ECO:0007669"/>
    <property type="project" value="InterPro"/>
</dbReference>
<proteinExistence type="predicted"/>
<dbReference type="InterPro" id="IPR052927">
    <property type="entry name" value="DCC_oxidoreductase"/>
</dbReference>
<name>A0A099L395_COLPS</name>
<dbReference type="PANTHER" id="PTHR33639:SF2">
    <property type="entry name" value="DUF393 DOMAIN-CONTAINING PROTEIN"/>
    <property type="match status" value="1"/>
</dbReference>
<dbReference type="AlphaFoldDB" id="A0A099L395"/>
<sequence length="146" mass="17210">MTIIKYPPNVGENDCVILFDGVCKLCNVWSQFIIKYDTRQRFKLCTVQSPEGQSILKHFNMPTDHFDTMLYVEGKQYFDKSDAFLNVVNKLGFPWRLLYLFKVIPQGIRNWLYDRIALNRYSLFGKYDSCILPSKESDNRFLKSKA</sequence>
<dbReference type="Pfam" id="PF04134">
    <property type="entry name" value="DCC1-like"/>
    <property type="match status" value="1"/>
</dbReference>
<dbReference type="InterPro" id="IPR007263">
    <property type="entry name" value="DCC1-like"/>
</dbReference>
<accession>A0A099L395</accession>
<gene>
    <name evidence="1" type="ORF">GAB14E_1383</name>
</gene>
<protein>
    <submittedName>
        <fullName evidence="1">Thiol-disulfide oxidoreductase DCC</fullName>
    </submittedName>
</protein>
<reference evidence="1 2" key="1">
    <citation type="submission" date="2014-08" db="EMBL/GenBank/DDBJ databases">
        <title>Genomic and Phenotypic Diversity of Colwellia psychrerythraea strains from Disparate Marine Basins.</title>
        <authorList>
            <person name="Techtmann S.M."/>
            <person name="Stelling S.C."/>
            <person name="Utturkar S.M."/>
            <person name="Alshibli N."/>
            <person name="Harris A."/>
            <person name="Brown S.D."/>
            <person name="Hazen T.C."/>
        </authorList>
    </citation>
    <scope>NUCLEOTIDE SEQUENCE [LARGE SCALE GENOMIC DNA]</scope>
    <source>
        <strain evidence="1 2">GAB14E</strain>
    </source>
</reference>